<name>A0ABM8VWN2_GIGMA</name>
<comment type="caution">
    <text evidence="1">The sequence shown here is derived from an EMBL/GenBank/DDBJ whole genome shotgun (WGS) entry which is preliminary data.</text>
</comment>
<protein>
    <submittedName>
        <fullName evidence="1">27171_t:CDS:1</fullName>
    </submittedName>
</protein>
<gene>
    <name evidence="1" type="ORF">GMARGA_LOCUS490</name>
</gene>
<evidence type="ECO:0000313" key="2">
    <source>
        <dbReference type="Proteomes" id="UP000789901"/>
    </source>
</evidence>
<sequence length="150" mass="17806">MQCLNLRTKVQILSRILDTDPKTINTIITKTKKPFKNYFQPSYTFSRNIFDISLPNKNEFIQALRKQTIDIEHADAFKRNKEDKQKVKKDTEAAKVRLDLVNIIFKQFIKDIENNPNKYLLGTFIINVWNTFASIYYERGSYEEIEISKF</sequence>
<reference evidence="1 2" key="1">
    <citation type="submission" date="2021-06" db="EMBL/GenBank/DDBJ databases">
        <authorList>
            <person name="Kallberg Y."/>
            <person name="Tangrot J."/>
            <person name="Rosling A."/>
        </authorList>
    </citation>
    <scope>NUCLEOTIDE SEQUENCE [LARGE SCALE GENOMIC DNA]</scope>
    <source>
        <strain evidence="1 2">120-4 pot B 10/14</strain>
    </source>
</reference>
<evidence type="ECO:0000313" key="1">
    <source>
        <dbReference type="EMBL" id="CAG8464910.1"/>
    </source>
</evidence>
<dbReference type="EMBL" id="CAJVQB010000085">
    <property type="protein sequence ID" value="CAG8464910.1"/>
    <property type="molecule type" value="Genomic_DNA"/>
</dbReference>
<keyword evidence="2" id="KW-1185">Reference proteome</keyword>
<dbReference type="Proteomes" id="UP000789901">
    <property type="component" value="Unassembled WGS sequence"/>
</dbReference>
<proteinExistence type="predicted"/>
<accession>A0ABM8VWN2</accession>
<organism evidence="1 2">
    <name type="scientific">Gigaspora margarita</name>
    <dbReference type="NCBI Taxonomy" id="4874"/>
    <lineage>
        <taxon>Eukaryota</taxon>
        <taxon>Fungi</taxon>
        <taxon>Fungi incertae sedis</taxon>
        <taxon>Mucoromycota</taxon>
        <taxon>Glomeromycotina</taxon>
        <taxon>Glomeromycetes</taxon>
        <taxon>Diversisporales</taxon>
        <taxon>Gigasporaceae</taxon>
        <taxon>Gigaspora</taxon>
    </lineage>
</organism>